<proteinExistence type="predicted"/>
<dbReference type="KEGG" id="ppf:Pput_2976"/>
<sequence precursor="true">MTRSNSTAVYITAASVLNAAGTECAPRDSQPQAAQPLDFDPARLAHCVAAPALPAGVYDRKLSRSLEPQGARLLYCAGRLAETLRGLELPDERIALTAAIPEVDGPSSCWDAVQAIGAQPADLLAQFFAHTPPLHALMMLNSSVMAHAAEALRCKGPMGGFCSQGNAGLDALMEAAAHLSEGRADAAVVVSSSPNITPALYLRDATHPPVNPGPWVFGEGAAALLLTTNPGSGAQSSLRIAGFARGYSAQPERGLAVGRDVIERALSNEKLCLSDVGQVVADAQDPQVAALFTLSGHTLEHSKALLGDLGASALLSEIAVTWALDCSRYTLLIEHSRGGHWGAVLLARTSSDTETMESYP</sequence>
<dbReference type="InterPro" id="IPR016039">
    <property type="entry name" value="Thiolase-like"/>
</dbReference>
<accession>A5W4P4</accession>
<dbReference type="eggNOG" id="ENOG502ZUFX">
    <property type="taxonomic scope" value="Bacteria"/>
</dbReference>
<dbReference type="HOGENOM" id="CLU_902737_0_0_6"/>
<dbReference type="AlphaFoldDB" id="A5W4P4"/>
<dbReference type="GO" id="GO:0016746">
    <property type="term" value="F:acyltransferase activity"/>
    <property type="evidence" value="ECO:0007669"/>
    <property type="project" value="InterPro"/>
</dbReference>
<protein>
    <recommendedName>
        <fullName evidence="2">Beta-ketoacyl synthase</fullName>
    </recommendedName>
</protein>
<evidence type="ECO:0008006" key="2">
    <source>
        <dbReference type="Google" id="ProtNLM"/>
    </source>
</evidence>
<dbReference type="SUPFAM" id="SSF53901">
    <property type="entry name" value="Thiolase-like"/>
    <property type="match status" value="2"/>
</dbReference>
<evidence type="ECO:0000313" key="1">
    <source>
        <dbReference type="EMBL" id="ABQ79104.1"/>
    </source>
</evidence>
<organism evidence="1">
    <name type="scientific">Pseudomonas putida (strain ATCC 700007 / DSM 6899 / JCM 31910 / BCRC 17059 / LMG 24140 / F1)</name>
    <dbReference type="NCBI Taxonomy" id="351746"/>
    <lineage>
        <taxon>Bacteria</taxon>
        <taxon>Pseudomonadati</taxon>
        <taxon>Pseudomonadota</taxon>
        <taxon>Gammaproteobacteria</taxon>
        <taxon>Pseudomonadales</taxon>
        <taxon>Pseudomonadaceae</taxon>
        <taxon>Pseudomonas</taxon>
    </lineage>
</organism>
<gene>
    <name evidence="1" type="ordered locus">Pput_2976</name>
</gene>
<reference evidence="1" key="1">
    <citation type="submission" date="2007-05" db="EMBL/GenBank/DDBJ databases">
        <title>Complete sequence of Pseudomonas putida F1.</title>
        <authorList>
            <consortium name="US DOE Joint Genome Institute"/>
            <person name="Copeland A."/>
            <person name="Lucas S."/>
            <person name="Lapidus A."/>
            <person name="Barry K."/>
            <person name="Detter J.C."/>
            <person name="Glavina del Rio T."/>
            <person name="Hammon N."/>
            <person name="Israni S."/>
            <person name="Dalin E."/>
            <person name="Tice H."/>
            <person name="Pitluck S."/>
            <person name="Chain P."/>
            <person name="Malfatti S."/>
            <person name="Shin M."/>
            <person name="Vergez L."/>
            <person name="Schmutz J."/>
            <person name="Larimer F."/>
            <person name="Land M."/>
            <person name="Hauser L."/>
            <person name="Kyrpides N."/>
            <person name="Lykidis A."/>
            <person name="Parales R."/>
            <person name="Richardson P."/>
        </authorList>
    </citation>
    <scope>NUCLEOTIDE SEQUENCE [LARGE SCALE GENOMIC DNA]</scope>
    <source>
        <strain evidence="1">F1</strain>
    </source>
</reference>
<dbReference type="EMBL" id="CP000712">
    <property type="protein sequence ID" value="ABQ79104.1"/>
    <property type="molecule type" value="Genomic_DNA"/>
</dbReference>
<dbReference type="Gene3D" id="3.40.47.10">
    <property type="match status" value="1"/>
</dbReference>
<name>A5W4P4_PSEP1</name>